<name>A0A2P8DF74_9ACTN</name>
<evidence type="ECO:0000256" key="1">
    <source>
        <dbReference type="SAM" id="MobiDB-lite"/>
    </source>
</evidence>
<evidence type="ECO:0000313" key="3">
    <source>
        <dbReference type="Proteomes" id="UP000240542"/>
    </source>
</evidence>
<dbReference type="EMBL" id="PYGA01000013">
    <property type="protein sequence ID" value="PSK95871.1"/>
    <property type="molecule type" value="Genomic_DNA"/>
</dbReference>
<dbReference type="AlphaFoldDB" id="A0A2P8DF74"/>
<comment type="caution">
    <text evidence="2">The sequence shown here is derived from an EMBL/GenBank/DDBJ whole genome shotgun (WGS) entry which is preliminary data.</text>
</comment>
<protein>
    <submittedName>
        <fullName evidence="2">Uncharacterized protein</fullName>
    </submittedName>
</protein>
<reference evidence="2 3" key="1">
    <citation type="submission" date="2018-03" db="EMBL/GenBank/DDBJ databases">
        <title>Genomic Encyclopedia of Archaeal and Bacterial Type Strains, Phase II (KMG-II): from individual species to whole genera.</title>
        <authorList>
            <person name="Goeker M."/>
        </authorList>
    </citation>
    <scope>NUCLEOTIDE SEQUENCE [LARGE SCALE GENOMIC DNA]</scope>
    <source>
        <strain evidence="2 3">DSM 45312</strain>
    </source>
</reference>
<evidence type="ECO:0000313" key="2">
    <source>
        <dbReference type="EMBL" id="PSK95871.1"/>
    </source>
</evidence>
<organism evidence="2 3">
    <name type="scientific">Murinocardiopsis flavida</name>
    <dbReference type="NCBI Taxonomy" id="645275"/>
    <lineage>
        <taxon>Bacteria</taxon>
        <taxon>Bacillati</taxon>
        <taxon>Actinomycetota</taxon>
        <taxon>Actinomycetes</taxon>
        <taxon>Streptosporangiales</taxon>
        <taxon>Nocardiopsidaceae</taxon>
        <taxon>Murinocardiopsis</taxon>
    </lineage>
</organism>
<gene>
    <name evidence="2" type="ORF">CLV63_11334</name>
</gene>
<feature type="region of interest" description="Disordered" evidence="1">
    <location>
        <begin position="65"/>
        <end position="94"/>
    </location>
</feature>
<accession>A0A2P8DF74</accession>
<keyword evidence="3" id="KW-1185">Reference proteome</keyword>
<proteinExistence type="predicted"/>
<dbReference type="RefSeq" id="WP_211301359.1">
    <property type="nucleotide sequence ID" value="NZ_PYGA01000013.1"/>
</dbReference>
<dbReference type="Proteomes" id="UP000240542">
    <property type="component" value="Unassembled WGS sequence"/>
</dbReference>
<sequence>MPQQQTSPRPADEGTGAYERLIGLLDAAGARYRVIDHAPEGRTEIVSGYRGHPVAHAAKCLVSPRPEADIRTDGAPPYLTPNRPSGPAREDPAR</sequence>